<dbReference type="Proteomes" id="UP001179952">
    <property type="component" value="Unassembled WGS sequence"/>
</dbReference>
<dbReference type="InterPro" id="IPR000719">
    <property type="entry name" value="Prot_kinase_dom"/>
</dbReference>
<dbReference type="InterPro" id="IPR008266">
    <property type="entry name" value="Tyr_kinase_AS"/>
</dbReference>
<protein>
    <submittedName>
        <fullName evidence="5">Proline-rich receptor-like protein kinase PERK12</fullName>
    </submittedName>
</protein>
<keyword evidence="5" id="KW-0675">Receptor</keyword>
<comment type="caution">
    <text evidence="5">The sequence shown here is derived from an EMBL/GenBank/DDBJ whole genome shotgun (WGS) entry which is preliminary data.</text>
</comment>
<reference evidence="5" key="1">
    <citation type="journal article" date="2023" name="Nat. Commun.">
        <title>Diploid and tetraploid genomes of Acorus and the evolution of monocots.</title>
        <authorList>
            <person name="Ma L."/>
            <person name="Liu K.W."/>
            <person name="Li Z."/>
            <person name="Hsiao Y.Y."/>
            <person name="Qi Y."/>
            <person name="Fu T."/>
            <person name="Tang G.D."/>
            <person name="Zhang D."/>
            <person name="Sun W.H."/>
            <person name="Liu D.K."/>
            <person name="Li Y."/>
            <person name="Chen G.Z."/>
            <person name="Liu X.D."/>
            <person name="Liao X.Y."/>
            <person name="Jiang Y.T."/>
            <person name="Yu X."/>
            <person name="Hao Y."/>
            <person name="Huang J."/>
            <person name="Zhao X.W."/>
            <person name="Ke S."/>
            <person name="Chen Y.Y."/>
            <person name="Wu W.L."/>
            <person name="Hsu J.L."/>
            <person name="Lin Y.F."/>
            <person name="Huang M.D."/>
            <person name="Li C.Y."/>
            <person name="Huang L."/>
            <person name="Wang Z.W."/>
            <person name="Zhao X."/>
            <person name="Zhong W.Y."/>
            <person name="Peng D.H."/>
            <person name="Ahmad S."/>
            <person name="Lan S."/>
            <person name="Zhang J.S."/>
            <person name="Tsai W.C."/>
            <person name="Van de Peer Y."/>
            <person name="Liu Z.J."/>
        </authorList>
    </citation>
    <scope>NUCLEOTIDE SEQUENCE</scope>
    <source>
        <strain evidence="5">SCP</strain>
    </source>
</reference>
<dbReference type="GO" id="GO:0005524">
    <property type="term" value="F:ATP binding"/>
    <property type="evidence" value="ECO:0007669"/>
    <property type="project" value="UniProtKB-UniRule"/>
</dbReference>
<dbReference type="PANTHER" id="PTHR47989">
    <property type="entry name" value="OS01G0750732 PROTEIN"/>
    <property type="match status" value="1"/>
</dbReference>
<keyword evidence="5" id="KW-0418">Kinase</keyword>
<reference evidence="5" key="2">
    <citation type="submission" date="2023-06" db="EMBL/GenBank/DDBJ databases">
        <authorList>
            <person name="Ma L."/>
            <person name="Liu K.-W."/>
            <person name="Li Z."/>
            <person name="Hsiao Y.-Y."/>
            <person name="Qi Y."/>
            <person name="Fu T."/>
            <person name="Tang G."/>
            <person name="Zhang D."/>
            <person name="Sun W.-H."/>
            <person name="Liu D.-K."/>
            <person name="Li Y."/>
            <person name="Chen G.-Z."/>
            <person name="Liu X.-D."/>
            <person name="Liao X.-Y."/>
            <person name="Jiang Y.-T."/>
            <person name="Yu X."/>
            <person name="Hao Y."/>
            <person name="Huang J."/>
            <person name="Zhao X.-W."/>
            <person name="Ke S."/>
            <person name="Chen Y.-Y."/>
            <person name="Wu W.-L."/>
            <person name="Hsu J.-L."/>
            <person name="Lin Y.-F."/>
            <person name="Huang M.-D."/>
            <person name="Li C.-Y."/>
            <person name="Huang L."/>
            <person name="Wang Z.-W."/>
            <person name="Zhao X."/>
            <person name="Zhong W.-Y."/>
            <person name="Peng D.-H."/>
            <person name="Ahmad S."/>
            <person name="Lan S."/>
            <person name="Zhang J.-S."/>
            <person name="Tsai W.-C."/>
            <person name="Van De Peer Y."/>
            <person name="Liu Z.-J."/>
        </authorList>
    </citation>
    <scope>NUCLEOTIDE SEQUENCE</scope>
    <source>
        <strain evidence="5">SCP</strain>
        <tissue evidence="5">Leaves</tissue>
    </source>
</reference>
<proteinExistence type="predicted"/>
<dbReference type="PROSITE" id="PS50011">
    <property type="entry name" value="PROTEIN_KINASE_DOM"/>
    <property type="match status" value="1"/>
</dbReference>
<keyword evidence="6" id="KW-1185">Reference proteome</keyword>
<keyword evidence="2 3" id="KW-0067">ATP-binding</keyword>
<keyword evidence="5" id="KW-0808">Transferase</keyword>
<dbReference type="SUPFAM" id="SSF56112">
    <property type="entry name" value="Protein kinase-like (PK-like)"/>
    <property type="match status" value="1"/>
</dbReference>
<dbReference type="PROSITE" id="PS00109">
    <property type="entry name" value="PROTEIN_KINASE_TYR"/>
    <property type="match status" value="1"/>
</dbReference>
<dbReference type="PROSITE" id="PS00107">
    <property type="entry name" value="PROTEIN_KINASE_ATP"/>
    <property type="match status" value="1"/>
</dbReference>
<keyword evidence="1 3" id="KW-0547">Nucleotide-binding</keyword>
<feature type="binding site" evidence="3">
    <location>
        <position position="260"/>
    </location>
    <ligand>
        <name>ATP</name>
        <dbReference type="ChEBI" id="CHEBI:30616"/>
    </ligand>
</feature>
<gene>
    <name evidence="5" type="ORF">QJS04_geneDACA010109</name>
</gene>
<dbReference type="PANTHER" id="PTHR47989:SF14">
    <property type="entry name" value="INACTIVE PROTEIN KINASE SELMODRAFT_444075"/>
    <property type="match status" value="1"/>
</dbReference>
<evidence type="ECO:0000313" key="5">
    <source>
        <dbReference type="EMBL" id="KAK1275936.1"/>
    </source>
</evidence>
<dbReference type="EMBL" id="JAUJYN010000003">
    <property type="protein sequence ID" value="KAK1275936.1"/>
    <property type="molecule type" value="Genomic_DNA"/>
</dbReference>
<evidence type="ECO:0000256" key="2">
    <source>
        <dbReference type="ARBA" id="ARBA00022840"/>
    </source>
</evidence>
<dbReference type="Gene3D" id="1.10.510.10">
    <property type="entry name" value="Transferase(Phosphotransferase) domain 1"/>
    <property type="match status" value="2"/>
</dbReference>
<organism evidence="5 6">
    <name type="scientific">Acorus gramineus</name>
    <name type="common">Dwarf sweet flag</name>
    <dbReference type="NCBI Taxonomy" id="55184"/>
    <lineage>
        <taxon>Eukaryota</taxon>
        <taxon>Viridiplantae</taxon>
        <taxon>Streptophyta</taxon>
        <taxon>Embryophyta</taxon>
        <taxon>Tracheophyta</taxon>
        <taxon>Spermatophyta</taxon>
        <taxon>Magnoliopsida</taxon>
        <taxon>Liliopsida</taxon>
        <taxon>Acoraceae</taxon>
        <taxon>Acorus</taxon>
    </lineage>
</organism>
<dbReference type="AlphaFoldDB" id="A0AAV9BH07"/>
<sequence>MADGPPMALAVEGDKGGVVVVALDATRDRTRHELRLTVDGIRVRGDILKTGNTLLVLGVLHSILNPMGYLTKACTDSFGGTSARAIEEEVSKKVEMYESMLLQSSEQCEAEGASFVPNILANSNRLRMFVIHLATSVTQASCFKETWSSDWSMSSHHEAGSSQQGKPGMNFEREYRSLNSSQIVPRQQHKASQSGFSEEPILCAGCNLRSVLYLKDSMKFNLAEIQAATSDFSRENFLGEGGFGHVYKGQLKDGQAIAAKVRKEASSQGYSEFFSEENYNILVYEYICNKSLEWHLFNKSATSLEWHKRRAIAIGTAKGLRFLHEECRGGPIIHRDMRPSNILLTHDFVPMALPLVESLALHELIDRRIEDSYDTYELYHLARAAYLCVRRNPEERPSMGEVVRLLEGENDYFRELAQQFIPHCTGSCLAWYNNKRSETIERPEWMNEKNEIAVDLVSKVLESLKYHLGRHKVILKPKTIPLLLQALILLLQGFRDTTFELRSSHEATIQQSESFELGEIQQ</sequence>
<evidence type="ECO:0000259" key="4">
    <source>
        <dbReference type="PROSITE" id="PS50011"/>
    </source>
</evidence>
<evidence type="ECO:0000256" key="3">
    <source>
        <dbReference type="PROSITE-ProRule" id="PRU10141"/>
    </source>
</evidence>
<evidence type="ECO:0000313" key="6">
    <source>
        <dbReference type="Proteomes" id="UP001179952"/>
    </source>
</evidence>
<feature type="domain" description="Protein kinase" evidence="4">
    <location>
        <begin position="232"/>
        <end position="522"/>
    </location>
</feature>
<dbReference type="Gene3D" id="3.30.200.20">
    <property type="entry name" value="Phosphorylase Kinase, domain 1"/>
    <property type="match status" value="1"/>
</dbReference>
<dbReference type="InterPro" id="IPR017441">
    <property type="entry name" value="Protein_kinase_ATP_BS"/>
</dbReference>
<accession>A0AAV9BH07</accession>
<name>A0AAV9BH07_ACOGR</name>
<dbReference type="Pfam" id="PF00069">
    <property type="entry name" value="Pkinase"/>
    <property type="match status" value="1"/>
</dbReference>
<dbReference type="InterPro" id="IPR011009">
    <property type="entry name" value="Kinase-like_dom_sf"/>
</dbReference>
<evidence type="ECO:0000256" key="1">
    <source>
        <dbReference type="ARBA" id="ARBA00022741"/>
    </source>
</evidence>
<dbReference type="GO" id="GO:0004672">
    <property type="term" value="F:protein kinase activity"/>
    <property type="evidence" value="ECO:0007669"/>
    <property type="project" value="InterPro"/>
</dbReference>